<dbReference type="PANTHER" id="PTHR21435">
    <property type="entry name" value="MITOCHONDRIAL IMPORT INNER MEMBRANE TRANSLOCASE SUBUNIT TIM29"/>
    <property type="match status" value="1"/>
</dbReference>
<name>A0A834IHK2_RHYFE</name>
<evidence type="ECO:0008006" key="3">
    <source>
        <dbReference type="Google" id="ProtNLM"/>
    </source>
</evidence>
<dbReference type="PANTHER" id="PTHR21435:SF1">
    <property type="entry name" value="MITOCHONDRIAL IMPORT INNER MEMBRANE TRANSLOCASE SUBUNIT TIM29"/>
    <property type="match status" value="1"/>
</dbReference>
<comment type="caution">
    <text evidence="1">The sequence shown here is derived from an EMBL/GenBank/DDBJ whole genome shotgun (WGS) entry which is preliminary data.</text>
</comment>
<dbReference type="GO" id="GO:0042721">
    <property type="term" value="C:TIM22 mitochondrial import inner membrane insertion complex"/>
    <property type="evidence" value="ECO:0007669"/>
    <property type="project" value="InterPro"/>
</dbReference>
<dbReference type="EMBL" id="JAACXV010000250">
    <property type="protein sequence ID" value="KAF7281252.1"/>
    <property type="molecule type" value="Genomic_DNA"/>
</dbReference>
<keyword evidence="2" id="KW-1185">Reference proteome</keyword>
<dbReference type="OrthoDB" id="5970620at2759"/>
<evidence type="ECO:0000313" key="2">
    <source>
        <dbReference type="Proteomes" id="UP000625711"/>
    </source>
</evidence>
<protein>
    <recommendedName>
        <fullName evidence="3">Mitochondrial import inner membrane translocase subunit Tim29</fullName>
    </recommendedName>
</protein>
<dbReference type="AlphaFoldDB" id="A0A834IHK2"/>
<organism evidence="1 2">
    <name type="scientific">Rhynchophorus ferrugineus</name>
    <name type="common">Red palm weevil</name>
    <name type="synonym">Curculio ferrugineus</name>
    <dbReference type="NCBI Taxonomy" id="354439"/>
    <lineage>
        <taxon>Eukaryota</taxon>
        <taxon>Metazoa</taxon>
        <taxon>Ecdysozoa</taxon>
        <taxon>Arthropoda</taxon>
        <taxon>Hexapoda</taxon>
        <taxon>Insecta</taxon>
        <taxon>Pterygota</taxon>
        <taxon>Neoptera</taxon>
        <taxon>Endopterygota</taxon>
        <taxon>Coleoptera</taxon>
        <taxon>Polyphaga</taxon>
        <taxon>Cucujiformia</taxon>
        <taxon>Curculionidae</taxon>
        <taxon>Dryophthorinae</taxon>
        <taxon>Rhynchophorus</taxon>
    </lineage>
</organism>
<reference evidence="1" key="1">
    <citation type="submission" date="2020-08" db="EMBL/GenBank/DDBJ databases">
        <title>Genome sequencing and assembly of the red palm weevil Rhynchophorus ferrugineus.</title>
        <authorList>
            <person name="Dias G.B."/>
            <person name="Bergman C.M."/>
            <person name="Manee M."/>
        </authorList>
    </citation>
    <scope>NUCLEOTIDE SEQUENCE</scope>
    <source>
        <strain evidence="1">AA-2017</strain>
        <tissue evidence="1">Whole larva</tissue>
    </source>
</reference>
<accession>A0A834IHK2</accession>
<proteinExistence type="predicted"/>
<dbReference type="Pfam" id="PF10171">
    <property type="entry name" value="Tim29"/>
    <property type="match status" value="1"/>
</dbReference>
<gene>
    <name evidence="1" type="ORF">GWI33_004986</name>
</gene>
<dbReference type="Proteomes" id="UP000625711">
    <property type="component" value="Unassembled WGS sequence"/>
</dbReference>
<sequence length="181" mass="21684">MRTLTNLKHRNQKFHEKIKGTIIEKWIKYWRLVIKDYKEVAVSVQQDIKDRPLRFSFYFTGASFLTLCMSLNPNVQSFRAKYIQSANDIGLVPVSLANPQAINHLKYIERSFNQNLIRYINLGIMSIMWTDKYSDDCDLYESNCSYLQVPYWDIRNRILDIGFLNVWWITSRKMLDYDINY</sequence>
<dbReference type="GO" id="GO:0045039">
    <property type="term" value="P:protein insertion into mitochondrial inner membrane"/>
    <property type="evidence" value="ECO:0007669"/>
    <property type="project" value="TreeGrafter"/>
</dbReference>
<evidence type="ECO:0000313" key="1">
    <source>
        <dbReference type="EMBL" id="KAF7281252.1"/>
    </source>
</evidence>
<dbReference type="InterPro" id="IPR019322">
    <property type="entry name" value="TIMM29"/>
</dbReference>